<dbReference type="AlphaFoldDB" id="A0A8H7CGU2"/>
<accession>A0A8H7CGU2</accession>
<evidence type="ECO:0000313" key="2">
    <source>
        <dbReference type="EMBL" id="KAF7337164.1"/>
    </source>
</evidence>
<organism evidence="2 3">
    <name type="scientific">Mycena venus</name>
    <dbReference type="NCBI Taxonomy" id="2733690"/>
    <lineage>
        <taxon>Eukaryota</taxon>
        <taxon>Fungi</taxon>
        <taxon>Dikarya</taxon>
        <taxon>Basidiomycota</taxon>
        <taxon>Agaricomycotina</taxon>
        <taxon>Agaricomycetes</taxon>
        <taxon>Agaricomycetidae</taxon>
        <taxon>Agaricales</taxon>
        <taxon>Marasmiineae</taxon>
        <taxon>Mycenaceae</taxon>
        <taxon>Mycena</taxon>
    </lineage>
</organism>
<sequence length="611" mass="69677">MDNDTHTTPVESTAHLDLDVVRRTCNAAFINHNARDVNFKDCVTTVTFTSAPAAPSDFRRIPLGDINLLHEIHVNYNSRIVNRHIQVPVRRVHSAQVEGRSITAVVYQGEGAEEDWRRDLEKHMSLWHPNIIQIYGTASARGKHATLYHDELIPFQHFRDLYRHSHFLTVYLYACSNLDYQEADNYFWSKFQQDLWSPGCTFWIRRSTGQLCIELIPNWNRADLDFNLAQDAVTHRIQGNYLLSASVTDALVIDALTLETYYEICHYYLDHPRHISISTPIPVKPGSVIHYSSSSQPEDLTEIVSMPVPCYIRHWRRPNSLIGDGMKMKNGWTRFRSNNAFNARVMTCVYPQFCRGAFHDWWLAQANHVFSRLGITSNLEDYVLVNNDPPAGFLFLCPGDDFQTGPLSFRWPDCPAYWSLDPWGVDRLSMEEATQLGFPLIQQTTEVWGCHWDDRVYAGLRHFDQGKGFDPDSQDVARHLGYPLFKLSSKIGPPFAHVLDVLDEGDLNALFTEDNSGTSASDSADEEDSWAKENDQDSSSSNDESEDIKSSVGDNDEFSAHELIASRESPDVEPFVPQDEIVPVPWASKLLMNVQVALFLLLALFWLCDQA</sequence>
<reference evidence="2" key="1">
    <citation type="submission" date="2020-05" db="EMBL/GenBank/DDBJ databases">
        <title>Mycena genomes resolve the evolution of fungal bioluminescence.</title>
        <authorList>
            <person name="Tsai I.J."/>
        </authorList>
    </citation>
    <scope>NUCLEOTIDE SEQUENCE</scope>
    <source>
        <strain evidence="2">CCC161011</strain>
    </source>
</reference>
<proteinExistence type="predicted"/>
<protein>
    <submittedName>
        <fullName evidence="2">Uncharacterized protein</fullName>
    </submittedName>
</protein>
<gene>
    <name evidence="2" type="ORF">MVEN_02154400</name>
</gene>
<comment type="caution">
    <text evidence="2">The sequence shown here is derived from an EMBL/GenBank/DDBJ whole genome shotgun (WGS) entry which is preliminary data.</text>
</comment>
<dbReference type="EMBL" id="JACAZI010000022">
    <property type="protein sequence ID" value="KAF7337164.1"/>
    <property type="molecule type" value="Genomic_DNA"/>
</dbReference>
<name>A0A8H7CGU2_9AGAR</name>
<evidence type="ECO:0000313" key="3">
    <source>
        <dbReference type="Proteomes" id="UP000620124"/>
    </source>
</evidence>
<dbReference type="Proteomes" id="UP000620124">
    <property type="component" value="Unassembled WGS sequence"/>
</dbReference>
<keyword evidence="3" id="KW-1185">Reference proteome</keyword>
<feature type="region of interest" description="Disordered" evidence="1">
    <location>
        <begin position="512"/>
        <end position="553"/>
    </location>
</feature>
<evidence type="ECO:0000256" key="1">
    <source>
        <dbReference type="SAM" id="MobiDB-lite"/>
    </source>
</evidence>